<sequence length="107" mass="11028">MSDVLAAAAGSRFEPPAAGAPGGFSGAELSSEDEAAARRTEPAERRGDGSERSASPCGSQNGSPVRADATEDSKEDSCTLEDQKVAEAEEKLPDQIQSTEEVDVSDV</sequence>
<evidence type="ECO:0000256" key="1">
    <source>
        <dbReference type="SAM" id="MobiDB-lite"/>
    </source>
</evidence>
<name>A0A226NDI9_CALSU</name>
<evidence type="ECO:0000313" key="2">
    <source>
        <dbReference type="EMBL" id="OXB65614.1"/>
    </source>
</evidence>
<feature type="region of interest" description="Disordered" evidence="1">
    <location>
        <begin position="1"/>
        <end position="107"/>
    </location>
</feature>
<feature type="compositionally biased region" description="Basic and acidic residues" evidence="1">
    <location>
        <begin position="35"/>
        <end position="51"/>
    </location>
</feature>
<dbReference type="Proteomes" id="UP000198323">
    <property type="component" value="Unassembled WGS sequence"/>
</dbReference>
<protein>
    <submittedName>
        <fullName evidence="2">Uncharacterized protein</fullName>
    </submittedName>
</protein>
<gene>
    <name evidence="2" type="ORF">ASZ78_011499</name>
</gene>
<reference evidence="2 3" key="1">
    <citation type="submission" date="2016-07" db="EMBL/GenBank/DDBJ databases">
        <title>Disparate Historic Effective Population Sizes Predicted by Modern Levels of Genome Diversity for the Scaled Quail (Callipepla squamata) and the Northern Bobwhite (Colinus virginianus): Inferences from First and Second Generation Draft Genome Assemblies for Sympatric New World Quail.</title>
        <authorList>
            <person name="Oldeschulte D.L."/>
            <person name="Halley Y.A."/>
            <person name="Bhattarai E.K."/>
            <person name="Brashear W.A."/>
            <person name="Hill J."/>
            <person name="Metz R.P."/>
            <person name="Johnson C.D."/>
            <person name="Rollins D."/>
            <person name="Peterson M.J."/>
            <person name="Bickhart D.M."/>
            <person name="Decker J.E."/>
            <person name="Seabury C.M."/>
        </authorList>
    </citation>
    <scope>NUCLEOTIDE SEQUENCE [LARGE SCALE GENOMIC DNA]</scope>
    <source>
        <strain evidence="2 3">Texas</strain>
        <tissue evidence="2">Leg muscle</tissue>
    </source>
</reference>
<dbReference type="EMBL" id="MCFN01000087">
    <property type="protein sequence ID" value="OXB65614.1"/>
    <property type="molecule type" value="Genomic_DNA"/>
</dbReference>
<proteinExistence type="predicted"/>
<dbReference type="AlphaFoldDB" id="A0A226NDI9"/>
<keyword evidence="3" id="KW-1185">Reference proteome</keyword>
<evidence type="ECO:0000313" key="3">
    <source>
        <dbReference type="Proteomes" id="UP000198323"/>
    </source>
</evidence>
<feature type="compositionally biased region" description="Polar residues" evidence="1">
    <location>
        <begin position="52"/>
        <end position="63"/>
    </location>
</feature>
<dbReference type="STRING" id="9009.A0A226NDI9"/>
<comment type="caution">
    <text evidence="2">The sequence shown here is derived from an EMBL/GenBank/DDBJ whole genome shotgun (WGS) entry which is preliminary data.</text>
</comment>
<accession>A0A226NDI9</accession>
<feature type="compositionally biased region" description="Basic and acidic residues" evidence="1">
    <location>
        <begin position="68"/>
        <end position="93"/>
    </location>
</feature>
<organism evidence="2 3">
    <name type="scientific">Callipepla squamata</name>
    <name type="common">Scaled quail</name>
    <dbReference type="NCBI Taxonomy" id="9009"/>
    <lineage>
        <taxon>Eukaryota</taxon>
        <taxon>Metazoa</taxon>
        <taxon>Chordata</taxon>
        <taxon>Craniata</taxon>
        <taxon>Vertebrata</taxon>
        <taxon>Euteleostomi</taxon>
        <taxon>Archelosauria</taxon>
        <taxon>Archosauria</taxon>
        <taxon>Dinosauria</taxon>
        <taxon>Saurischia</taxon>
        <taxon>Theropoda</taxon>
        <taxon>Coelurosauria</taxon>
        <taxon>Aves</taxon>
        <taxon>Neognathae</taxon>
        <taxon>Galloanserae</taxon>
        <taxon>Galliformes</taxon>
        <taxon>Odontophoridae</taxon>
        <taxon>Callipepla</taxon>
    </lineage>
</organism>